<organism evidence="1 2">
    <name type="scientific">Vibrio splendidus</name>
    <dbReference type="NCBI Taxonomy" id="29497"/>
    <lineage>
        <taxon>Bacteria</taxon>
        <taxon>Pseudomonadati</taxon>
        <taxon>Pseudomonadota</taxon>
        <taxon>Gammaproteobacteria</taxon>
        <taxon>Vibrionales</taxon>
        <taxon>Vibrionaceae</taxon>
        <taxon>Vibrio</taxon>
    </lineage>
</organism>
<reference evidence="2" key="1">
    <citation type="submission" date="2016-07" db="EMBL/GenBank/DDBJ databases">
        <title>Nontailed viruses are major unrecognized killers of bacteria in the ocean.</title>
        <authorList>
            <person name="Kauffman K."/>
            <person name="Hussain F."/>
            <person name="Yang J."/>
            <person name="Arevalo P."/>
            <person name="Brown J."/>
            <person name="Cutler M."/>
            <person name="Kelly L."/>
            <person name="Polz M.F."/>
        </authorList>
    </citation>
    <scope>NUCLEOTIDE SEQUENCE [LARGE SCALE GENOMIC DNA]</scope>
    <source>
        <strain evidence="2">10N.261.48.B5</strain>
    </source>
</reference>
<evidence type="ECO:0000313" key="2">
    <source>
        <dbReference type="Proteomes" id="UP000235533"/>
    </source>
</evidence>
<protein>
    <submittedName>
        <fullName evidence="1">Uncharacterized protein</fullName>
    </submittedName>
</protein>
<proteinExistence type="predicted"/>
<dbReference type="RefSeq" id="WP_102551401.1">
    <property type="nucleotide sequence ID" value="NZ_MCZF01000044.1"/>
</dbReference>
<evidence type="ECO:0000313" key="1">
    <source>
        <dbReference type="EMBL" id="PMM62058.1"/>
    </source>
</evidence>
<dbReference type="AlphaFoldDB" id="A0A2N7JTX8"/>
<sequence length="73" mass="8550">MSKDKKGEIIMEKIDKKMFKKGLAIGEQIQEHYKVELLLSPDSRTVPTMNDRIDRCLLDIMNLCRNDTHHKAH</sequence>
<gene>
    <name evidence="1" type="ORF">BCT54_19550</name>
</gene>
<name>A0A2N7JTX8_VIBSP</name>
<dbReference type="Proteomes" id="UP000235533">
    <property type="component" value="Unassembled WGS sequence"/>
</dbReference>
<dbReference type="EMBL" id="MCZF01000044">
    <property type="protein sequence ID" value="PMM62058.1"/>
    <property type="molecule type" value="Genomic_DNA"/>
</dbReference>
<accession>A0A2N7JTX8</accession>
<comment type="caution">
    <text evidence="1">The sequence shown here is derived from an EMBL/GenBank/DDBJ whole genome shotgun (WGS) entry which is preliminary data.</text>
</comment>